<dbReference type="EMBL" id="CP042997">
    <property type="protein sequence ID" value="QEH35165.1"/>
    <property type="molecule type" value="Genomic_DNA"/>
</dbReference>
<reference evidence="2 3" key="1">
    <citation type="submission" date="2019-08" db="EMBL/GenBank/DDBJ databases">
        <title>Deep-cultivation of Planctomycetes and their phenomic and genomic characterization uncovers novel biology.</title>
        <authorList>
            <person name="Wiegand S."/>
            <person name="Jogler M."/>
            <person name="Boedeker C."/>
            <person name="Pinto D."/>
            <person name="Vollmers J."/>
            <person name="Rivas-Marin E."/>
            <person name="Kohn T."/>
            <person name="Peeters S.H."/>
            <person name="Heuer A."/>
            <person name="Rast P."/>
            <person name="Oberbeckmann S."/>
            <person name="Bunk B."/>
            <person name="Jeske O."/>
            <person name="Meyerdierks A."/>
            <person name="Storesund J.E."/>
            <person name="Kallscheuer N."/>
            <person name="Luecker S."/>
            <person name="Lage O.M."/>
            <person name="Pohl T."/>
            <person name="Merkel B.J."/>
            <person name="Hornburger P."/>
            <person name="Mueller R.-W."/>
            <person name="Bruemmer F."/>
            <person name="Labrenz M."/>
            <person name="Spormann A.M."/>
            <person name="Op den Camp H."/>
            <person name="Overmann J."/>
            <person name="Amann R."/>
            <person name="Jetten M.S.M."/>
            <person name="Mascher T."/>
            <person name="Medema M.H."/>
            <person name="Devos D.P."/>
            <person name="Kaster A.-K."/>
            <person name="Ovreas L."/>
            <person name="Rohde M."/>
            <person name="Galperin M.Y."/>
            <person name="Jogler C."/>
        </authorList>
    </citation>
    <scope>NUCLEOTIDE SEQUENCE [LARGE SCALE GENOMIC DNA]</scope>
    <source>
        <strain evidence="2 3">OJF2</strain>
    </source>
</reference>
<accession>A0A5B9W4U3</accession>
<feature type="compositionally biased region" description="Basic residues" evidence="1">
    <location>
        <begin position="255"/>
        <end position="265"/>
    </location>
</feature>
<gene>
    <name evidence="2" type="ORF">OJF2_37100</name>
</gene>
<keyword evidence="3" id="KW-1185">Reference proteome</keyword>
<organism evidence="2 3">
    <name type="scientific">Aquisphaera giovannonii</name>
    <dbReference type="NCBI Taxonomy" id="406548"/>
    <lineage>
        <taxon>Bacteria</taxon>
        <taxon>Pseudomonadati</taxon>
        <taxon>Planctomycetota</taxon>
        <taxon>Planctomycetia</taxon>
        <taxon>Isosphaerales</taxon>
        <taxon>Isosphaeraceae</taxon>
        <taxon>Aquisphaera</taxon>
    </lineage>
</organism>
<dbReference type="KEGG" id="agv:OJF2_37100"/>
<protein>
    <submittedName>
        <fullName evidence="2">Uncharacterized protein</fullName>
    </submittedName>
</protein>
<feature type="region of interest" description="Disordered" evidence="1">
    <location>
        <begin position="229"/>
        <end position="265"/>
    </location>
</feature>
<dbReference type="AlphaFoldDB" id="A0A5B9W4U3"/>
<dbReference type="Proteomes" id="UP000324233">
    <property type="component" value="Chromosome"/>
</dbReference>
<evidence type="ECO:0000313" key="2">
    <source>
        <dbReference type="EMBL" id="QEH35165.1"/>
    </source>
</evidence>
<proteinExistence type="predicted"/>
<feature type="compositionally biased region" description="Basic and acidic residues" evidence="1">
    <location>
        <begin position="121"/>
        <end position="133"/>
    </location>
</feature>
<feature type="region of interest" description="Disordered" evidence="1">
    <location>
        <begin position="23"/>
        <end position="88"/>
    </location>
</feature>
<feature type="region of interest" description="Disordered" evidence="1">
    <location>
        <begin position="121"/>
        <end position="161"/>
    </location>
</feature>
<name>A0A5B9W4U3_9BACT</name>
<evidence type="ECO:0000313" key="3">
    <source>
        <dbReference type="Proteomes" id="UP000324233"/>
    </source>
</evidence>
<sequence length="265" mass="27884">MTTFRLSLLRDAEPAPGRWRFGIPSGSPLYQGGVAGGASRTPGRSSPVLPLTKGELEGVDCSGRGRRNHPPVSPLGKGGSGSGDAPYRARRDAEVGHPLRALSPHCKGGLVLHHALEFGSHSREGEAPAEPRGRSAGASPSRKSDRDRAPGKGGNRPGYAGWPLREKLRVAVVERSGTTVRKPLAASRPFLPTPRSRGVAALHHGHPDVLPPSLARQMGRPFARPHLHAARPGRALPTSAARGPGPGSEVIPTRRGAHVRHHPTA</sequence>
<evidence type="ECO:0000256" key="1">
    <source>
        <dbReference type="SAM" id="MobiDB-lite"/>
    </source>
</evidence>